<keyword evidence="5" id="KW-0808">Transferase</keyword>
<dbReference type="Gene3D" id="1.10.238.10">
    <property type="entry name" value="EF-hand"/>
    <property type="match status" value="2"/>
</dbReference>
<feature type="domain" description="EF-hand" evidence="18">
    <location>
        <begin position="419"/>
        <end position="454"/>
    </location>
</feature>
<proteinExistence type="inferred from homology"/>
<comment type="similarity">
    <text evidence="12">Belongs to the protein kinase superfamily. Ser/Thr protein kinase family. CDPK subfamily.</text>
</comment>
<evidence type="ECO:0000259" key="18">
    <source>
        <dbReference type="PROSITE" id="PS50222"/>
    </source>
</evidence>
<evidence type="ECO:0000256" key="7">
    <source>
        <dbReference type="ARBA" id="ARBA00022737"/>
    </source>
</evidence>
<dbReference type="Pfam" id="PF13202">
    <property type="entry name" value="EF-hand_5"/>
    <property type="match status" value="1"/>
</dbReference>
<evidence type="ECO:0000256" key="10">
    <source>
        <dbReference type="ARBA" id="ARBA00022837"/>
    </source>
</evidence>
<keyword evidence="4 16" id="KW-0723">Serine/threonine-protein kinase</keyword>
<comment type="cofactor">
    <cofactor evidence="1">
        <name>Mg(2+)</name>
        <dbReference type="ChEBI" id="CHEBI:18420"/>
    </cofactor>
</comment>
<dbReference type="Pfam" id="PF00069">
    <property type="entry name" value="Pkinase"/>
    <property type="match status" value="1"/>
</dbReference>
<evidence type="ECO:0000256" key="4">
    <source>
        <dbReference type="ARBA" id="ARBA00022527"/>
    </source>
</evidence>
<evidence type="ECO:0000259" key="17">
    <source>
        <dbReference type="PROSITE" id="PS50011"/>
    </source>
</evidence>
<dbReference type="InterPro" id="IPR000719">
    <property type="entry name" value="Prot_kinase_dom"/>
</dbReference>
<dbReference type="EMBL" id="MPUH01000968">
    <property type="protein sequence ID" value="OMJ71667.1"/>
    <property type="molecule type" value="Genomic_DNA"/>
</dbReference>
<evidence type="ECO:0000256" key="12">
    <source>
        <dbReference type="ARBA" id="ARBA00024334"/>
    </source>
</evidence>
<dbReference type="Proteomes" id="UP000187209">
    <property type="component" value="Unassembled WGS sequence"/>
</dbReference>
<dbReference type="PROSITE" id="PS50011">
    <property type="entry name" value="PROTEIN_KINASE_DOM"/>
    <property type="match status" value="1"/>
</dbReference>
<evidence type="ECO:0000256" key="13">
    <source>
        <dbReference type="ARBA" id="ARBA00047899"/>
    </source>
</evidence>
<evidence type="ECO:0000256" key="3">
    <source>
        <dbReference type="ARBA" id="ARBA00012513"/>
    </source>
</evidence>
<dbReference type="PROSITE" id="PS00018">
    <property type="entry name" value="EF_HAND_1"/>
    <property type="match status" value="2"/>
</dbReference>
<comment type="subunit">
    <text evidence="2">Monomer.</text>
</comment>
<keyword evidence="10" id="KW-0106">Calcium</keyword>
<keyword evidence="11 15" id="KW-0067">ATP-binding</keyword>
<dbReference type="PROSITE" id="PS50222">
    <property type="entry name" value="EF_HAND_2"/>
    <property type="match status" value="3"/>
</dbReference>
<feature type="domain" description="EF-hand" evidence="18">
    <location>
        <begin position="383"/>
        <end position="418"/>
    </location>
</feature>
<dbReference type="GO" id="GO:0005509">
    <property type="term" value="F:calcium ion binding"/>
    <property type="evidence" value="ECO:0007669"/>
    <property type="project" value="InterPro"/>
</dbReference>
<evidence type="ECO:0000256" key="15">
    <source>
        <dbReference type="PROSITE-ProRule" id="PRU10141"/>
    </source>
</evidence>
<dbReference type="InterPro" id="IPR008271">
    <property type="entry name" value="Ser/Thr_kinase_AS"/>
</dbReference>
<dbReference type="FunFam" id="3.30.200.20:FF:000315">
    <property type="entry name" value="Calcium-dependent protein kinase 3"/>
    <property type="match status" value="1"/>
</dbReference>
<protein>
    <recommendedName>
        <fullName evidence="3">non-specific serine/threonine protein kinase</fullName>
        <ecNumber evidence="3">2.7.11.1</ecNumber>
    </recommendedName>
</protein>
<dbReference type="Gene3D" id="1.10.510.10">
    <property type="entry name" value="Transferase(Phosphotransferase) domain 1"/>
    <property type="match status" value="1"/>
</dbReference>
<sequence>MGSMCTAGNANQAAKPKRINSMPNIEYDMSVPINFVKPQRKNFFKDYESDNQIIGTGLYGVIKRCKHKRSGLQYAVKEVAKSGLSPAMLKNNAMFHQIEILKEIDHPCVLRIHDFYEDRYNCYIVMDFYSGGDLIDRVLNLGKLSETECAVIMWQILSAITYLHNKRIVHRDIKPENIVLEDNESTISVKIVDFDNAVHYDTPLQGVVGTLEYMAPEIFEGNYNEKVDIWSTGVMLYVLLSGNSPFGSESTDTVKLNIKKGHYDLESQVWREISTEAKDLIKKLLVIDPDQRLSAHQALNHSWVQSGSMHNDEFIKTLMRVKEFSSHNRVTEVLYTYILSHIIPYSSLKSLRLAFQSLDYNADGKLSKNEILYALNSAMDVNIAAETVEIIFLNGDSDKNGFLEYSEFLRAAIEQKQLLSDENIEKAFKMIDTNGRGKVSYKDFCSALGMDICKNTLKDMAFIIDKERRGTITYECFKNFLLSS</sequence>
<dbReference type="InterPro" id="IPR011992">
    <property type="entry name" value="EF-hand-dom_pair"/>
</dbReference>
<keyword evidence="6" id="KW-0479">Metal-binding</keyword>
<reference evidence="19 20" key="1">
    <citation type="submission" date="2016-11" db="EMBL/GenBank/DDBJ databases">
        <title>The macronuclear genome of Stentor coeruleus: a giant cell with tiny introns.</title>
        <authorList>
            <person name="Slabodnick M."/>
            <person name="Ruby J.G."/>
            <person name="Reiff S.B."/>
            <person name="Swart E.C."/>
            <person name="Gosai S."/>
            <person name="Prabakaran S."/>
            <person name="Witkowska E."/>
            <person name="Larue G.E."/>
            <person name="Fisher S."/>
            <person name="Freeman R.M."/>
            <person name="Gunawardena J."/>
            <person name="Chu W."/>
            <person name="Stover N.A."/>
            <person name="Gregory B.D."/>
            <person name="Nowacki M."/>
            <person name="Derisi J."/>
            <person name="Roy S.W."/>
            <person name="Marshall W.F."/>
            <person name="Sood P."/>
        </authorList>
    </citation>
    <scope>NUCLEOTIDE SEQUENCE [LARGE SCALE GENOMIC DNA]</scope>
    <source>
        <strain evidence="19">WM001</strain>
    </source>
</reference>
<dbReference type="InterPro" id="IPR011009">
    <property type="entry name" value="Kinase-like_dom_sf"/>
</dbReference>
<dbReference type="CDD" id="cd05117">
    <property type="entry name" value="STKc_CAMK"/>
    <property type="match status" value="1"/>
</dbReference>
<feature type="binding site" evidence="15">
    <location>
        <position position="77"/>
    </location>
    <ligand>
        <name>ATP</name>
        <dbReference type="ChEBI" id="CHEBI:30616"/>
    </ligand>
</feature>
<evidence type="ECO:0000313" key="20">
    <source>
        <dbReference type="Proteomes" id="UP000187209"/>
    </source>
</evidence>
<evidence type="ECO:0000256" key="2">
    <source>
        <dbReference type="ARBA" id="ARBA00011245"/>
    </source>
</evidence>
<dbReference type="InterPro" id="IPR050205">
    <property type="entry name" value="CDPK_Ser/Thr_kinases"/>
</dbReference>
<dbReference type="PANTHER" id="PTHR24349">
    <property type="entry name" value="SERINE/THREONINE-PROTEIN KINASE"/>
    <property type="match status" value="1"/>
</dbReference>
<comment type="catalytic activity">
    <reaction evidence="14">
        <text>L-seryl-[protein] + ATP = O-phospho-L-seryl-[protein] + ADP + H(+)</text>
        <dbReference type="Rhea" id="RHEA:17989"/>
        <dbReference type="Rhea" id="RHEA-COMP:9863"/>
        <dbReference type="Rhea" id="RHEA-COMP:11604"/>
        <dbReference type="ChEBI" id="CHEBI:15378"/>
        <dbReference type="ChEBI" id="CHEBI:29999"/>
        <dbReference type="ChEBI" id="CHEBI:30616"/>
        <dbReference type="ChEBI" id="CHEBI:83421"/>
        <dbReference type="ChEBI" id="CHEBI:456216"/>
        <dbReference type="EC" id="2.7.11.1"/>
    </reaction>
</comment>
<dbReference type="SMART" id="SM00054">
    <property type="entry name" value="EFh"/>
    <property type="match status" value="4"/>
</dbReference>
<keyword evidence="9" id="KW-0418">Kinase</keyword>
<dbReference type="InterPro" id="IPR002048">
    <property type="entry name" value="EF_hand_dom"/>
</dbReference>
<evidence type="ECO:0000256" key="1">
    <source>
        <dbReference type="ARBA" id="ARBA00001946"/>
    </source>
</evidence>
<evidence type="ECO:0000256" key="9">
    <source>
        <dbReference type="ARBA" id="ARBA00022777"/>
    </source>
</evidence>
<dbReference type="SUPFAM" id="SSF56112">
    <property type="entry name" value="Protein kinase-like (PK-like)"/>
    <property type="match status" value="1"/>
</dbReference>
<dbReference type="GO" id="GO:0005524">
    <property type="term" value="F:ATP binding"/>
    <property type="evidence" value="ECO:0007669"/>
    <property type="project" value="UniProtKB-UniRule"/>
</dbReference>
<dbReference type="PROSITE" id="PS00107">
    <property type="entry name" value="PROTEIN_KINASE_ATP"/>
    <property type="match status" value="1"/>
</dbReference>
<comment type="caution">
    <text evidence="19">The sequence shown here is derived from an EMBL/GenBank/DDBJ whole genome shotgun (WGS) entry which is preliminary data.</text>
</comment>
<dbReference type="OrthoDB" id="248923at2759"/>
<keyword evidence="8 15" id="KW-0547">Nucleotide-binding</keyword>
<keyword evidence="20" id="KW-1185">Reference proteome</keyword>
<dbReference type="SMART" id="SM00220">
    <property type="entry name" value="S_TKc"/>
    <property type="match status" value="1"/>
</dbReference>
<organism evidence="19 20">
    <name type="scientific">Stentor coeruleus</name>
    <dbReference type="NCBI Taxonomy" id="5963"/>
    <lineage>
        <taxon>Eukaryota</taxon>
        <taxon>Sar</taxon>
        <taxon>Alveolata</taxon>
        <taxon>Ciliophora</taxon>
        <taxon>Postciliodesmatophora</taxon>
        <taxon>Heterotrichea</taxon>
        <taxon>Heterotrichida</taxon>
        <taxon>Stentoridae</taxon>
        <taxon>Stentor</taxon>
    </lineage>
</organism>
<feature type="domain" description="EF-hand" evidence="18">
    <location>
        <begin position="346"/>
        <end position="381"/>
    </location>
</feature>
<dbReference type="PROSITE" id="PS00108">
    <property type="entry name" value="PROTEIN_KINASE_ST"/>
    <property type="match status" value="1"/>
</dbReference>
<dbReference type="SUPFAM" id="SSF47473">
    <property type="entry name" value="EF-hand"/>
    <property type="match status" value="1"/>
</dbReference>
<dbReference type="Pfam" id="PF13499">
    <property type="entry name" value="EF-hand_7"/>
    <property type="match status" value="1"/>
</dbReference>
<accession>A0A1R2B4J6</accession>
<dbReference type="AlphaFoldDB" id="A0A1R2B4J6"/>
<evidence type="ECO:0000256" key="5">
    <source>
        <dbReference type="ARBA" id="ARBA00022679"/>
    </source>
</evidence>
<comment type="catalytic activity">
    <reaction evidence="13">
        <text>L-threonyl-[protein] + ATP = O-phospho-L-threonyl-[protein] + ADP + H(+)</text>
        <dbReference type="Rhea" id="RHEA:46608"/>
        <dbReference type="Rhea" id="RHEA-COMP:11060"/>
        <dbReference type="Rhea" id="RHEA-COMP:11605"/>
        <dbReference type="ChEBI" id="CHEBI:15378"/>
        <dbReference type="ChEBI" id="CHEBI:30013"/>
        <dbReference type="ChEBI" id="CHEBI:30616"/>
        <dbReference type="ChEBI" id="CHEBI:61977"/>
        <dbReference type="ChEBI" id="CHEBI:456216"/>
        <dbReference type="EC" id="2.7.11.1"/>
    </reaction>
</comment>
<dbReference type="EC" id="2.7.11.1" evidence="3"/>
<feature type="domain" description="Protein kinase" evidence="17">
    <location>
        <begin position="48"/>
        <end position="304"/>
    </location>
</feature>
<dbReference type="FunFam" id="1.10.510.10:FF:000571">
    <property type="entry name" value="Maternal embryonic leucine zipper kinase"/>
    <property type="match status" value="1"/>
</dbReference>
<dbReference type="InterPro" id="IPR018247">
    <property type="entry name" value="EF_Hand_1_Ca_BS"/>
</dbReference>
<evidence type="ECO:0000313" key="19">
    <source>
        <dbReference type="EMBL" id="OMJ71667.1"/>
    </source>
</evidence>
<dbReference type="InterPro" id="IPR017441">
    <property type="entry name" value="Protein_kinase_ATP_BS"/>
</dbReference>
<evidence type="ECO:0000256" key="6">
    <source>
        <dbReference type="ARBA" id="ARBA00022723"/>
    </source>
</evidence>
<evidence type="ECO:0000256" key="16">
    <source>
        <dbReference type="RuleBase" id="RU000304"/>
    </source>
</evidence>
<evidence type="ECO:0000256" key="11">
    <source>
        <dbReference type="ARBA" id="ARBA00022840"/>
    </source>
</evidence>
<dbReference type="Gene3D" id="3.30.200.20">
    <property type="entry name" value="Phosphorylase Kinase, domain 1"/>
    <property type="match status" value="1"/>
</dbReference>
<keyword evidence="7" id="KW-0677">Repeat</keyword>
<gene>
    <name evidence="19" type="ORF">SteCoe_30063</name>
</gene>
<evidence type="ECO:0000256" key="14">
    <source>
        <dbReference type="ARBA" id="ARBA00048679"/>
    </source>
</evidence>
<dbReference type="CDD" id="cd00051">
    <property type="entry name" value="EFh"/>
    <property type="match status" value="2"/>
</dbReference>
<dbReference type="GO" id="GO:0004674">
    <property type="term" value="F:protein serine/threonine kinase activity"/>
    <property type="evidence" value="ECO:0007669"/>
    <property type="project" value="UniProtKB-KW"/>
</dbReference>
<name>A0A1R2B4J6_9CILI</name>
<evidence type="ECO:0000256" key="8">
    <source>
        <dbReference type="ARBA" id="ARBA00022741"/>
    </source>
</evidence>